<dbReference type="AlphaFoldDB" id="A0A183MJ75"/>
<name>A0A183MJ75_9TREM</name>
<dbReference type="InterPro" id="IPR011547">
    <property type="entry name" value="SLC26A/SulP_dom"/>
</dbReference>
<keyword evidence="6" id="KW-1185">Reference proteome</keyword>
<evidence type="ECO:0000313" key="6">
    <source>
        <dbReference type="Proteomes" id="UP000277204"/>
    </source>
</evidence>
<keyword evidence="2" id="KW-0812">Transmembrane</keyword>
<keyword evidence="3" id="KW-1133">Transmembrane helix</keyword>
<organism evidence="5 6">
    <name type="scientific">Schistosoma margrebowiei</name>
    <dbReference type="NCBI Taxonomy" id="48269"/>
    <lineage>
        <taxon>Eukaryota</taxon>
        <taxon>Metazoa</taxon>
        <taxon>Spiralia</taxon>
        <taxon>Lophotrochozoa</taxon>
        <taxon>Platyhelminthes</taxon>
        <taxon>Trematoda</taxon>
        <taxon>Digenea</taxon>
        <taxon>Strigeidida</taxon>
        <taxon>Schistosomatoidea</taxon>
        <taxon>Schistosomatidae</taxon>
        <taxon>Schistosoma</taxon>
    </lineage>
</organism>
<reference evidence="5 6" key="1">
    <citation type="submission" date="2018-11" db="EMBL/GenBank/DDBJ databases">
        <authorList>
            <consortium name="Pathogen Informatics"/>
        </authorList>
    </citation>
    <scope>NUCLEOTIDE SEQUENCE [LARGE SCALE GENOMIC DNA]</scope>
    <source>
        <strain evidence="5 6">Zambia</strain>
    </source>
</reference>
<evidence type="ECO:0000256" key="4">
    <source>
        <dbReference type="ARBA" id="ARBA00023136"/>
    </source>
</evidence>
<dbReference type="GO" id="GO:0055085">
    <property type="term" value="P:transmembrane transport"/>
    <property type="evidence" value="ECO:0007669"/>
    <property type="project" value="InterPro"/>
</dbReference>
<keyword evidence="4" id="KW-0472">Membrane</keyword>
<dbReference type="EMBL" id="UZAI01017062">
    <property type="protein sequence ID" value="VDP19967.1"/>
    <property type="molecule type" value="Genomic_DNA"/>
</dbReference>
<proteinExistence type="predicted"/>
<dbReference type="Pfam" id="PF00916">
    <property type="entry name" value="Sulfate_transp"/>
    <property type="match status" value="1"/>
</dbReference>
<sequence length="95" mass="10645">MFSNCSYFLQMSINAISNRYVQIFKCLPVSIFFLQSFLSDLVAGLTLSIVHIPQGMAYGVLAGVKPINGLYTSFFPALIYFFFGTSRHVSIGRLF</sequence>
<gene>
    <name evidence="5" type="ORF">SMRZ_LOCUS16100</name>
</gene>
<dbReference type="STRING" id="48269.A0A183MJ75"/>
<evidence type="ECO:0000256" key="1">
    <source>
        <dbReference type="ARBA" id="ARBA00004141"/>
    </source>
</evidence>
<dbReference type="PANTHER" id="PTHR11814">
    <property type="entry name" value="SULFATE TRANSPORTER"/>
    <property type="match status" value="1"/>
</dbReference>
<dbReference type="Proteomes" id="UP000277204">
    <property type="component" value="Unassembled WGS sequence"/>
</dbReference>
<dbReference type="InterPro" id="IPR001902">
    <property type="entry name" value="SLC26A/SulP_fam"/>
</dbReference>
<evidence type="ECO:0000256" key="2">
    <source>
        <dbReference type="ARBA" id="ARBA00022692"/>
    </source>
</evidence>
<evidence type="ECO:0000313" key="5">
    <source>
        <dbReference type="EMBL" id="VDP19967.1"/>
    </source>
</evidence>
<comment type="subcellular location">
    <subcellularLocation>
        <location evidence="1">Membrane</location>
        <topology evidence="1">Multi-pass membrane protein</topology>
    </subcellularLocation>
</comment>
<evidence type="ECO:0000256" key="3">
    <source>
        <dbReference type="ARBA" id="ARBA00022989"/>
    </source>
</evidence>
<protein>
    <submittedName>
        <fullName evidence="5">Uncharacterized protein</fullName>
    </submittedName>
</protein>
<dbReference type="GO" id="GO:0016020">
    <property type="term" value="C:membrane"/>
    <property type="evidence" value="ECO:0007669"/>
    <property type="project" value="UniProtKB-SubCell"/>
</dbReference>
<accession>A0A183MJ75</accession>